<keyword evidence="5 7" id="KW-1133">Transmembrane helix</keyword>
<dbReference type="Pfam" id="PF03458">
    <property type="entry name" value="Gly_transporter"/>
    <property type="match status" value="2"/>
</dbReference>
<protein>
    <recommendedName>
        <fullName evidence="8">Glycine transporter domain-containing protein</fullName>
    </recommendedName>
</protein>
<dbReference type="PANTHER" id="PTHR30506:SF3">
    <property type="entry name" value="UPF0126 INNER MEMBRANE PROTEIN YADS-RELATED"/>
    <property type="match status" value="1"/>
</dbReference>
<evidence type="ECO:0000259" key="8">
    <source>
        <dbReference type="Pfam" id="PF03458"/>
    </source>
</evidence>
<evidence type="ECO:0000256" key="1">
    <source>
        <dbReference type="ARBA" id="ARBA00004651"/>
    </source>
</evidence>
<feature type="transmembrane region" description="Helical" evidence="7">
    <location>
        <begin position="62"/>
        <end position="84"/>
    </location>
</feature>
<feature type="transmembrane region" description="Helical" evidence="7">
    <location>
        <begin position="183"/>
        <end position="199"/>
    </location>
</feature>
<comment type="similarity">
    <text evidence="2">Belongs to the UPF0126 family.</text>
</comment>
<dbReference type="AlphaFoldDB" id="A9QP84"/>
<feature type="transmembrane region" description="Helical" evidence="7">
    <location>
        <begin position="158"/>
        <end position="177"/>
    </location>
</feature>
<accession>A9QP84</accession>
<gene>
    <name evidence="9" type="ORF">MBMO_EB00055B11g041</name>
</gene>
<proteinExistence type="inferred from homology"/>
<dbReference type="PANTHER" id="PTHR30506">
    <property type="entry name" value="INNER MEMBRANE PROTEIN"/>
    <property type="match status" value="1"/>
</dbReference>
<reference evidence="9" key="1">
    <citation type="journal article" date="2008" name="Environ. Microbiol.">
        <title>Design and testing of 'genome-proxy' microarrays to profile marine microbial communities.</title>
        <authorList>
            <person name="Rich V.I."/>
            <person name="Konstantinidis K."/>
            <person name="DeLong E.F."/>
        </authorList>
    </citation>
    <scope>NUCLEOTIDE SEQUENCE</scope>
</reference>
<feature type="transmembrane region" description="Helical" evidence="7">
    <location>
        <begin position="96"/>
        <end position="119"/>
    </location>
</feature>
<evidence type="ECO:0000256" key="4">
    <source>
        <dbReference type="ARBA" id="ARBA00022692"/>
    </source>
</evidence>
<feature type="domain" description="Glycine transporter" evidence="8">
    <location>
        <begin position="11"/>
        <end position="85"/>
    </location>
</feature>
<comment type="subcellular location">
    <subcellularLocation>
        <location evidence="1">Cell membrane</location>
        <topology evidence="1">Multi-pass membrane protein</topology>
    </subcellularLocation>
</comment>
<evidence type="ECO:0000256" key="3">
    <source>
        <dbReference type="ARBA" id="ARBA00022475"/>
    </source>
</evidence>
<keyword evidence="4 7" id="KW-0812">Transmembrane</keyword>
<dbReference type="GO" id="GO:0005886">
    <property type="term" value="C:plasma membrane"/>
    <property type="evidence" value="ECO:0007669"/>
    <property type="project" value="UniProtKB-SubCell"/>
</dbReference>
<keyword evidence="6 7" id="KW-0472">Membrane</keyword>
<evidence type="ECO:0000256" key="5">
    <source>
        <dbReference type="ARBA" id="ARBA00022989"/>
    </source>
</evidence>
<evidence type="ECO:0000256" key="7">
    <source>
        <dbReference type="SAM" id="Phobius"/>
    </source>
</evidence>
<evidence type="ECO:0000313" key="10">
    <source>
        <dbReference type="EMBL" id="ADI19933.1"/>
    </source>
</evidence>
<evidence type="ECO:0000256" key="2">
    <source>
        <dbReference type="ARBA" id="ARBA00008193"/>
    </source>
</evidence>
<reference evidence="10" key="2">
    <citation type="journal article" date="2011" name="Environ. Microbiol.">
        <title>Time-series analyses of Monterey Bay coastal microbial picoplankton using a 'genome proxy' microarray.</title>
        <authorList>
            <person name="Rich V.I."/>
            <person name="Pham V.D."/>
            <person name="Eppley J."/>
            <person name="Shi Y."/>
            <person name="DeLong E.F."/>
        </authorList>
    </citation>
    <scope>NUCLEOTIDE SEQUENCE</scope>
</reference>
<name>A9QP84_9BACT</name>
<sequence length="206" mass="22316">MEITLPYLTSWLTILATMVMAITAAIQGVRQNFDPFGVVVLAIVTSVGGGSLRDLLIGTTPVFWLVDITYIATAVPTALITYVLSNSYGQRGGKRLSFLQYFDAIGLALFTLVGVQSALLANLPTLSVIVLGCVTGVAGGMFRDMLCGLQPAILKQDLYATISLIGGFIYVVLLEYIDETLSLSVSFLCMLTLRSMIVYRNRLKEN</sequence>
<keyword evidence="3" id="KW-1003">Cell membrane</keyword>
<feature type="domain" description="Glycine transporter" evidence="8">
    <location>
        <begin position="101"/>
        <end position="173"/>
    </location>
</feature>
<organism evidence="9">
    <name type="scientific">uncultured marine bacterium EB000_55B11</name>
    <dbReference type="NCBI Taxonomy" id="480665"/>
    <lineage>
        <taxon>Bacteria</taxon>
        <taxon>environmental samples</taxon>
    </lineage>
</organism>
<evidence type="ECO:0000313" key="9">
    <source>
        <dbReference type="EMBL" id="ABX59252.1"/>
    </source>
</evidence>
<feature type="transmembrane region" description="Helical" evidence="7">
    <location>
        <begin position="125"/>
        <end position="146"/>
    </location>
</feature>
<dbReference type="InterPro" id="IPR005115">
    <property type="entry name" value="Gly_transporter"/>
</dbReference>
<dbReference type="EMBL" id="GU474935">
    <property type="protein sequence ID" value="ADI19933.1"/>
    <property type="molecule type" value="Genomic_DNA"/>
</dbReference>
<dbReference type="EMBL" id="EU221239">
    <property type="protein sequence ID" value="ABX59252.1"/>
    <property type="molecule type" value="Genomic_DNA"/>
</dbReference>
<evidence type="ECO:0000256" key="6">
    <source>
        <dbReference type="ARBA" id="ARBA00023136"/>
    </source>
</evidence>
<feature type="transmembrane region" description="Helical" evidence="7">
    <location>
        <begin position="6"/>
        <end position="26"/>
    </location>
</feature>